<name>A0ACC7N5D5_9BURK</name>
<dbReference type="Proteomes" id="UP001629235">
    <property type="component" value="Unassembled WGS sequence"/>
</dbReference>
<protein>
    <submittedName>
        <fullName evidence="1">Uncharacterized protein</fullName>
    </submittedName>
</protein>
<evidence type="ECO:0000313" key="2">
    <source>
        <dbReference type="Proteomes" id="UP001629235"/>
    </source>
</evidence>
<proteinExistence type="predicted"/>
<sequence>MKRFTEAEDRKRVTLLPDWLNDFVAEHKPFRIMEAFVEQLDLASLSCEGAIPALAIRSMVPVSSRMTVASVWPMPGTVVSRA</sequence>
<reference evidence="1 2" key="1">
    <citation type="journal article" date="2024" name="Chem. Sci.">
        <title>Discovery of megapolipeptins by genome mining of a Burkholderiales bacteria collection.</title>
        <authorList>
            <person name="Paulo B.S."/>
            <person name="Recchia M.J.J."/>
            <person name="Lee S."/>
            <person name="Fergusson C.H."/>
            <person name="Romanowski S.B."/>
            <person name="Hernandez A."/>
            <person name="Krull N."/>
            <person name="Liu D.Y."/>
            <person name="Cavanagh H."/>
            <person name="Bos A."/>
            <person name="Gray C.A."/>
            <person name="Murphy B.T."/>
            <person name="Linington R.G."/>
            <person name="Eustaquio A.S."/>
        </authorList>
    </citation>
    <scope>NUCLEOTIDE SEQUENCE [LARGE SCALE GENOMIC DNA]</scope>
    <source>
        <strain evidence="1 2">RL18-126-BIB-B</strain>
    </source>
</reference>
<keyword evidence="2" id="KW-1185">Reference proteome</keyword>
<dbReference type="EMBL" id="JAQQDW010000005">
    <property type="protein sequence ID" value="MFM0102672.1"/>
    <property type="molecule type" value="Genomic_DNA"/>
</dbReference>
<comment type="caution">
    <text evidence="1">The sequence shown here is derived from an EMBL/GenBank/DDBJ whole genome shotgun (WGS) entry which is preliminary data.</text>
</comment>
<evidence type="ECO:0000313" key="1">
    <source>
        <dbReference type="EMBL" id="MFM0102672.1"/>
    </source>
</evidence>
<organism evidence="1 2">
    <name type="scientific">Paraburkholderia rhynchosiae</name>
    <dbReference type="NCBI Taxonomy" id="487049"/>
    <lineage>
        <taxon>Bacteria</taxon>
        <taxon>Pseudomonadati</taxon>
        <taxon>Pseudomonadota</taxon>
        <taxon>Betaproteobacteria</taxon>
        <taxon>Burkholderiales</taxon>
        <taxon>Burkholderiaceae</taxon>
        <taxon>Paraburkholderia</taxon>
    </lineage>
</organism>
<gene>
    <name evidence="1" type="ORF">PQR01_04015</name>
</gene>
<accession>A0ACC7N5D5</accession>